<reference evidence="3 4" key="1">
    <citation type="submission" date="2019-04" db="EMBL/GenBank/DDBJ databases">
        <authorList>
            <consortium name="DOE Joint Genome Institute"/>
            <person name="Mondo S."/>
            <person name="Kjaerbolling I."/>
            <person name="Vesth T."/>
            <person name="Frisvad J.C."/>
            <person name="Nybo J.L."/>
            <person name="Theobald S."/>
            <person name="Kildgaard S."/>
            <person name="Isbrandt T."/>
            <person name="Kuo A."/>
            <person name="Sato A."/>
            <person name="Lyhne E.K."/>
            <person name="Kogle M.E."/>
            <person name="Wiebenga A."/>
            <person name="Kun R.S."/>
            <person name="Lubbers R.J."/>
            <person name="Makela M.R."/>
            <person name="Barry K."/>
            <person name="Chovatia M."/>
            <person name="Clum A."/>
            <person name="Daum C."/>
            <person name="Haridas S."/>
            <person name="He G."/>
            <person name="LaButti K."/>
            <person name="Lipzen A."/>
            <person name="Riley R."/>
            <person name="Salamov A."/>
            <person name="Simmons B.A."/>
            <person name="Magnuson J.K."/>
            <person name="Henrissat B."/>
            <person name="Mortensen U.H."/>
            <person name="Larsen T.O."/>
            <person name="Devries R.P."/>
            <person name="Grigoriev I.V."/>
            <person name="Machida M."/>
            <person name="Baker S.E."/>
            <person name="Andersen M.R."/>
            <person name="Cantor M.N."/>
            <person name="Hua S.X."/>
        </authorList>
    </citation>
    <scope>NUCLEOTIDE SEQUENCE [LARGE SCALE GENOMIC DNA]</scope>
    <source>
        <strain evidence="3 4">CBS 119388</strain>
    </source>
</reference>
<evidence type="ECO:0000256" key="1">
    <source>
        <dbReference type="SAM" id="MobiDB-lite"/>
    </source>
</evidence>
<protein>
    <submittedName>
        <fullName evidence="3">Uncharacterized protein</fullName>
    </submittedName>
</protein>
<organism evidence="3 4">
    <name type="scientific">Aspergillus pseudonomiae</name>
    <dbReference type="NCBI Taxonomy" id="1506151"/>
    <lineage>
        <taxon>Eukaryota</taxon>
        <taxon>Fungi</taxon>
        <taxon>Dikarya</taxon>
        <taxon>Ascomycota</taxon>
        <taxon>Pezizomycotina</taxon>
        <taxon>Eurotiomycetes</taxon>
        <taxon>Eurotiomycetidae</taxon>
        <taxon>Eurotiales</taxon>
        <taxon>Aspergillaceae</taxon>
        <taxon>Aspergillus</taxon>
        <taxon>Aspergillus subgen. Circumdati</taxon>
    </lineage>
</organism>
<dbReference type="EMBL" id="ML736746">
    <property type="protein sequence ID" value="KAE8407824.1"/>
    <property type="molecule type" value="Genomic_DNA"/>
</dbReference>
<dbReference type="Proteomes" id="UP000325579">
    <property type="component" value="Unassembled WGS sequence"/>
</dbReference>
<evidence type="ECO:0000313" key="4">
    <source>
        <dbReference type="Proteomes" id="UP000325579"/>
    </source>
</evidence>
<keyword evidence="2" id="KW-0472">Membrane</keyword>
<gene>
    <name evidence="3" type="ORF">BDV37DRAFT_240150</name>
</gene>
<dbReference type="RefSeq" id="XP_031945143.1">
    <property type="nucleotide sequence ID" value="XM_032081041.1"/>
</dbReference>
<keyword evidence="4" id="KW-1185">Reference proteome</keyword>
<proteinExistence type="predicted"/>
<feature type="transmembrane region" description="Helical" evidence="2">
    <location>
        <begin position="20"/>
        <end position="50"/>
    </location>
</feature>
<name>A0A5N7DN45_9EURO</name>
<evidence type="ECO:0000256" key="2">
    <source>
        <dbReference type="SAM" id="Phobius"/>
    </source>
</evidence>
<feature type="compositionally biased region" description="Basic and acidic residues" evidence="1">
    <location>
        <begin position="98"/>
        <end position="113"/>
    </location>
</feature>
<keyword evidence="2" id="KW-0812">Transmembrane</keyword>
<feature type="compositionally biased region" description="Polar residues" evidence="1">
    <location>
        <begin position="88"/>
        <end position="97"/>
    </location>
</feature>
<accession>A0A5N7DN45</accession>
<evidence type="ECO:0000313" key="3">
    <source>
        <dbReference type="EMBL" id="KAE8407824.1"/>
    </source>
</evidence>
<dbReference type="AlphaFoldDB" id="A0A5N7DN45"/>
<dbReference type="GeneID" id="43665732"/>
<feature type="region of interest" description="Disordered" evidence="1">
    <location>
        <begin position="78"/>
        <end position="113"/>
    </location>
</feature>
<sequence>MIDAVPLAWWKKQVGAPAQSIWAIAVIGMALLSIFNFQRSLCVCMCVSLLRPPSSIGKRETQSSFGIKDGARWLAWTAPRLPPRRTTGRNSPTTQMRNGERPRYHGELKEKRR</sequence>
<keyword evidence="2" id="KW-1133">Transmembrane helix</keyword>